<evidence type="ECO:0000313" key="1">
    <source>
        <dbReference type="EMBL" id="JAE08276.1"/>
    </source>
</evidence>
<name>A0A0A9FDS0_ARUDO</name>
<dbReference type="AlphaFoldDB" id="A0A0A9FDS0"/>
<protein>
    <submittedName>
        <fullName evidence="1">Uncharacterized protein</fullName>
    </submittedName>
</protein>
<reference evidence="1" key="1">
    <citation type="submission" date="2014-09" db="EMBL/GenBank/DDBJ databases">
        <authorList>
            <person name="Magalhaes I.L.F."/>
            <person name="Oliveira U."/>
            <person name="Santos F.R."/>
            <person name="Vidigal T.H.D.A."/>
            <person name="Brescovit A.D."/>
            <person name="Santos A.J."/>
        </authorList>
    </citation>
    <scope>NUCLEOTIDE SEQUENCE</scope>
    <source>
        <tissue evidence="1">Shoot tissue taken approximately 20 cm above the soil surface</tissue>
    </source>
</reference>
<proteinExistence type="predicted"/>
<reference evidence="1" key="2">
    <citation type="journal article" date="2015" name="Data Brief">
        <title>Shoot transcriptome of the giant reed, Arundo donax.</title>
        <authorList>
            <person name="Barrero R.A."/>
            <person name="Guerrero F.D."/>
            <person name="Moolhuijzen P."/>
            <person name="Goolsby J.A."/>
            <person name="Tidwell J."/>
            <person name="Bellgard S.E."/>
            <person name="Bellgard M.I."/>
        </authorList>
    </citation>
    <scope>NUCLEOTIDE SEQUENCE</scope>
    <source>
        <tissue evidence="1">Shoot tissue taken approximately 20 cm above the soil surface</tissue>
    </source>
</reference>
<organism evidence="1">
    <name type="scientific">Arundo donax</name>
    <name type="common">Giant reed</name>
    <name type="synonym">Donax arundinaceus</name>
    <dbReference type="NCBI Taxonomy" id="35708"/>
    <lineage>
        <taxon>Eukaryota</taxon>
        <taxon>Viridiplantae</taxon>
        <taxon>Streptophyta</taxon>
        <taxon>Embryophyta</taxon>
        <taxon>Tracheophyta</taxon>
        <taxon>Spermatophyta</taxon>
        <taxon>Magnoliopsida</taxon>
        <taxon>Liliopsida</taxon>
        <taxon>Poales</taxon>
        <taxon>Poaceae</taxon>
        <taxon>PACMAD clade</taxon>
        <taxon>Arundinoideae</taxon>
        <taxon>Arundineae</taxon>
        <taxon>Arundo</taxon>
    </lineage>
</organism>
<accession>A0A0A9FDS0</accession>
<sequence length="41" mass="4786">MVLKHELLIFKRIYLELDLWIYPTLSDPFSPTPPMSGLVNP</sequence>
<dbReference type="EMBL" id="GBRH01189620">
    <property type="protein sequence ID" value="JAE08276.1"/>
    <property type="molecule type" value="Transcribed_RNA"/>
</dbReference>